<dbReference type="AlphaFoldDB" id="A0A9D4ZMM6"/>
<dbReference type="EMBL" id="JABFUD020000006">
    <property type="protein sequence ID" value="KAI5078926.1"/>
    <property type="molecule type" value="Genomic_DNA"/>
</dbReference>
<dbReference type="PANTHER" id="PTHR31672">
    <property type="entry name" value="BNACNNG10540D PROTEIN"/>
    <property type="match status" value="1"/>
</dbReference>
<dbReference type="InterPro" id="IPR050796">
    <property type="entry name" value="SCF_F-box_component"/>
</dbReference>
<organism evidence="2 3">
    <name type="scientific">Adiantum capillus-veneris</name>
    <name type="common">Maidenhair fern</name>
    <dbReference type="NCBI Taxonomy" id="13818"/>
    <lineage>
        <taxon>Eukaryota</taxon>
        <taxon>Viridiplantae</taxon>
        <taxon>Streptophyta</taxon>
        <taxon>Embryophyta</taxon>
        <taxon>Tracheophyta</taxon>
        <taxon>Polypodiopsida</taxon>
        <taxon>Polypodiidae</taxon>
        <taxon>Polypodiales</taxon>
        <taxon>Pteridineae</taxon>
        <taxon>Pteridaceae</taxon>
        <taxon>Vittarioideae</taxon>
        <taxon>Adiantum</taxon>
    </lineage>
</organism>
<protein>
    <submittedName>
        <fullName evidence="2">Uncharacterized protein</fullName>
    </submittedName>
</protein>
<comment type="caution">
    <text evidence="2">The sequence shown here is derived from an EMBL/GenBank/DDBJ whole genome shotgun (WGS) entry which is preliminary data.</text>
</comment>
<proteinExistence type="predicted"/>
<keyword evidence="3" id="KW-1185">Reference proteome</keyword>
<gene>
    <name evidence="2" type="ORF">GOP47_0006597</name>
</gene>
<dbReference type="Proteomes" id="UP000886520">
    <property type="component" value="Chromosome 6"/>
</dbReference>
<reference evidence="2" key="1">
    <citation type="submission" date="2021-01" db="EMBL/GenBank/DDBJ databases">
        <title>Adiantum capillus-veneris genome.</title>
        <authorList>
            <person name="Fang Y."/>
            <person name="Liao Q."/>
        </authorList>
    </citation>
    <scope>NUCLEOTIDE SEQUENCE</scope>
    <source>
        <strain evidence="2">H3</strain>
        <tissue evidence="2">Leaf</tissue>
    </source>
</reference>
<name>A0A9D4ZMM6_ADICA</name>
<accession>A0A9D4ZMM6</accession>
<feature type="region of interest" description="Disordered" evidence="1">
    <location>
        <begin position="118"/>
        <end position="167"/>
    </location>
</feature>
<evidence type="ECO:0000313" key="2">
    <source>
        <dbReference type="EMBL" id="KAI5078926.1"/>
    </source>
</evidence>
<sequence>MYTVSGSIVALDLSSCRWLTIPIPPPPSRLPACTFSYIAPCGSFRLAASCAGLLCFISTCPEAPRSGLQHLFVCNPVTKAWKALPELWLRGTPFVHTMYVNDSGDHYLIFVTAEPAQNRVDDERDDSDGEADAFSNDGDSEGDADDADAHSNDDDDSDASSDSSSPVVGAYYSSSEDYWHYFTQDHYVPFSEMNEAQKKAGTLFSSLKLASWPKEHMVTMYSSQQQLMTNVQILNQTVLSLYEPRMVYKCNVSQRAGFLEGGSWLSTPPNYDSWYDKREEVFKKFVAAAESVFELKNKNMIENVTFVTQEPASIPFDRESLFIHQHCQDPTSTYLCDHAKNKWLVISAYKGSDRIRAVESL</sequence>
<evidence type="ECO:0000313" key="3">
    <source>
        <dbReference type="Proteomes" id="UP000886520"/>
    </source>
</evidence>
<evidence type="ECO:0000256" key="1">
    <source>
        <dbReference type="SAM" id="MobiDB-lite"/>
    </source>
</evidence>
<dbReference type="PANTHER" id="PTHR31672:SF2">
    <property type="entry name" value="F-BOX DOMAIN-CONTAINING PROTEIN"/>
    <property type="match status" value="1"/>
</dbReference>